<sequence>MYSTTILTSRNLTIHGRVTVLNSLILSKLWQALRLVTFTPSELDNIKSIISSFVNRNSKLACLSFDTLTLSRSQGGLKLLNPTQQANALQWRWLQPFLHPNQPSPPLMPSLPIFPPLSVSLLPLVTPLPSIPNFNCCFVDTPTIQRLPFISLPPSNPFASTFSPPSTVLCNNVTIRLHLYGSHIFDYNPTTLTLTLKQTFHNLPYPTSSARATNMIRSRTLLNLFTFQAINPQALRPLITNTHIDIHNPPTMVSLHFLLKSIVSCHLDLQSFQFQIAPPSTKGFKSLPPSSPLPTPRTIMSPSQWKTFWALRIPLNARNTWYRFLHGKIVTRELLQSRLSLPPDPVCAICKFSTETTEHFLFACPLKRSFWSAAFSKYMPSSISQNSYSNFRKFLLLEHPLSRHQQHSIYPDLSVHQVFSGMLQTVWCYHYQHHFHHTPFIPSALLLYLHKSLTTLHS</sequence>
<accession>A0A0C9NAJ9</accession>
<organism evidence="2">
    <name type="scientific">Mucor ambiguus</name>
    <dbReference type="NCBI Taxonomy" id="91626"/>
    <lineage>
        <taxon>Eukaryota</taxon>
        <taxon>Fungi</taxon>
        <taxon>Fungi incertae sedis</taxon>
        <taxon>Mucoromycota</taxon>
        <taxon>Mucoromycotina</taxon>
        <taxon>Mucoromycetes</taxon>
        <taxon>Mucorales</taxon>
        <taxon>Mucorineae</taxon>
        <taxon>Mucoraceae</taxon>
        <taxon>Mucor</taxon>
    </lineage>
</organism>
<dbReference type="Proteomes" id="UP000053815">
    <property type="component" value="Unassembled WGS sequence"/>
</dbReference>
<protein>
    <recommendedName>
        <fullName evidence="1">Reverse transcriptase zinc-binding domain-containing protein</fullName>
    </recommendedName>
</protein>
<name>A0A0C9NAJ9_9FUNG</name>
<evidence type="ECO:0000313" key="2">
    <source>
        <dbReference type="EMBL" id="GAN11793.1"/>
    </source>
</evidence>
<gene>
    <name evidence="2" type="ORF">MAM1_0976c11394</name>
</gene>
<feature type="domain" description="Reverse transcriptase zinc-binding" evidence="1">
    <location>
        <begin position="303"/>
        <end position="371"/>
    </location>
</feature>
<dbReference type="Pfam" id="PF13966">
    <property type="entry name" value="zf-RVT"/>
    <property type="match status" value="1"/>
</dbReference>
<feature type="non-terminal residue" evidence="2">
    <location>
        <position position="458"/>
    </location>
</feature>
<evidence type="ECO:0000313" key="3">
    <source>
        <dbReference type="Proteomes" id="UP000053815"/>
    </source>
</evidence>
<keyword evidence="3" id="KW-1185">Reference proteome</keyword>
<dbReference type="AlphaFoldDB" id="A0A0C9NAJ9"/>
<dbReference type="OrthoDB" id="2273311at2759"/>
<evidence type="ECO:0000259" key="1">
    <source>
        <dbReference type="Pfam" id="PF13966"/>
    </source>
</evidence>
<dbReference type="EMBL" id="DF837265">
    <property type="protein sequence ID" value="GAN11793.1"/>
    <property type="molecule type" value="Genomic_DNA"/>
</dbReference>
<proteinExistence type="predicted"/>
<dbReference type="STRING" id="91626.A0A0C9NAJ9"/>
<reference evidence="2" key="1">
    <citation type="submission" date="2014-09" db="EMBL/GenBank/DDBJ databases">
        <title>Draft genome sequence of an oleaginous Mucoromycotina fungus Mucor ambiguus NBRC6742.</title>
        <authorList>
            <person name="Takeda I."/>
            <person name="Yamane N."/>
            <person name="Morita T."/>
            <person name="Tamano K."/>
            <person name="Machida M."/>
            <person name="Baker S."/>
            <person name="Koike H."/>
        </authorList>
    </citation>
    <scope>NUCLEOTIDE SEQUENCE</scope>
    <source>
        <strain evidence="2">NBRC 6742</strain>
    </source>
</reference>
<dbReference type="InterPro" id="IPR026960">
    <property type="entry name" value="RVT-Znf"/>
</dbReference>